<comment type="caution">
    <text evidence="1">The sequence shown here is derived from an EMBL/GenBank/DDBJ whole genome shotgun (WGS) entry which is preliminary data.</text>
</comment>
<reference evidence="1" key="2">
    <citation type="submission" date="2023-02" db="EMBL/GenBank/DDBJ databases">
        <authorList>
            <person name="Swenson N.G."/>
            <person name="Wegrzyn J.L."/>
            <person name="Mcevoy S.L."/>
        </authorList>
    </citation>
    <scope>NUCLEOTIDE SEQUENCE</scope>
    <source>
        <strain evidence="1">91603</strain>
        <tissue evidence="1">Leaf</tissue>
    </source>
</reference>
<keyword evidence="2" id="KW-1185">Reference proteome</keyword>
<proteinExistence type="predicted"/>
<organism evidence="1 2">
    <name type="scientific">Acer negundo</name>
    <name type="common">Box elder</name>
    <dbReference type="NCBI Taxonomy" id="4023"/>
    <lineage>
        <taxon>Eukaryota</taxon>
        <taxon>Viridiplantae</taxon>
        <taxon>Streptophyta</taxon>
        <taxon>Embryophyta</taxon>
        <taxon>Tracheophyta</taxon>
        <taxon>Spermatophyta</taxon>
        <taxon>Magnoliopsida</taxon>
        <taxon>eudicotyledons</taxon>
        <taxon>Gunneridae</taxon>
        <taxon>Pentapetalae</taxon>
        <taxon>rosids</taxon>
        <taxon>malvids</taxon>
        <taxon>Sapindales</taxon>
        <taxon>Sapindaceae</taxon>
        <taxon>Hippocastanoideae</taxon>
        <taxon>Acereae</taxon>
        <taxon>Acer</taxon>
    </lineage>
</organism>
<accession>A0AAD5JBB7</accession>
<reference evidence="1" key="1">
    <citation type="journal article" date="2022" name="Plant J.">
        <title>Strategies of tolerance reflected in two North American maple genomes.</title>
        <authorList>
            <person name="McEvoy S.L."/>
            <person name="Sezen U.U."/>
            <person name="Trouern-Trend A."/>
            <person name="McMahon S.M."/>
            <person name="Schaberg P.G."/>
            <person name="Yang J."/>
            <person name="Wegrzyn J.L."/>
            <person name="Swenson N.G."/>
        </authorList>
    </citation>
    <scope>NUCLEOTIDE SEQUENCE</scope>
    <source>
        <strain evidence="1">91603</strain>
    </source>
</reference>
<evidence type="ECO:0000313" key="2">
    <source>
        <dbReference type="Proteomes" id="UP001064489"/>
    </source>
</evidence>
<evidence type="ECO:0000313" key="1">
    <source>
        <dbReference type="EMBL" id="KAI9192518.1"/>
    </source>
</evidence>
<dbReference type="EMBL" id="JAJSOW010000004">
    <property type="protein sequence ID" value="KAI9192518.1"/>
    <property type="molecule type" value="Genomic_DNA"/>
</dbReference>
<name>A0AAD5JBB7_ACENE</name>
<dbReference type="Proteomes" id="UP001064489">
    <property type="component" value="Chromosome 6"/>
</dbReference>
<protein>
    <submittedName>
        <fullName evidence="1">Uncharacterized protein</fullName>
    </submittedName>
</protein>
<gene>
    <name evidence="1" type="ORF">LWI28_024041</name>
</gene>
<sequence>MVASWRDPRFKDSKSSEVMLDFSLCFSKSCQSSEIGSPASQTSPLNIPLISVWVHDLGCLRKVVRPCLRVSFITSFRLETEDLRKLQFNQQRQSRSDPSSSRVVSLSDQEAEEYLILVPEPLLPKRAVPQRLGYGTNSYLYCLSNPKTIIRGPIEARVRVLVGKELVLLVRVPPMEARVGTRQETRLTTRAKVRPGSKLFKNSGVEFLIVNRKGDQEISDSLTFNSCFGSLLSCSLPRTGIARQLGQIGARFFENILPIFGDKGQNDLSIYLQQPRKSRLGVPCCSDLLYT</sequence>
<dbReference type="AlphaFoldDB" id="A0AAD5JBB7"/>